<sequence length="120" mass="12944">MPGCWDSWLTLALTASSSALLASRSDFAAARSSLMTDHMSHCRPSRTQKLQSIESSLRLRFGTGSLMSDMPKSGTPSFVKTTCISLLRCAVDTKLLTCAGTRNWGISKAVSFRPASLKTP</sequence>
<keyword evidence="1" id="KW-0732">Signal</keyword>
<accession>A0A6B0UNI5</accession>
<feature type="signal peptide" evidence="1">
    <location>
        <begin position="1"/>
        <end position="19"/>
    </location>
</feature>
<proteinExistence type="predicted"/>
<name>A0A6B0UNI5_IXORI</name>
<evidence type="ECO:0000313" key="2">
    <source>
        <dbReference type="EMBL" id="MXU91196.1"/>
    </source>
</evidence>
<reference evidence="2" key="1">
    <citation type="submission" date="2019-12" db="EMBL/GenBank/DDBJ databases">
        <title>An insight into the sialome of adult female Ixodes ricinus ticks feeding for 6 days.</title>
        <authorList>
            <person name="Perner J."/>
            <person name="Ribeiro J.M.C."/>
        </authorList>
    </citation>
    <scope>NUCLEOTIDE SEQUENCE</scope>
    <source>
        <strain evidence="2">Semi-engorged</strain>
        <tissue evidence="2">Salivary glands</tissue>
    </source>
</reference>
<dbReference type="AlphaFoldDB" id="A0A6B0UNI5"/>
<protein>
    <submittedName>
        <fullName evidence="2">Putative secreted protein</fullName>
    </submittedName>
</protein>
<evidence type="ECO:0000256" key="1">
    <source>
        <dbReference type="SAM" id="SignalP"/>
    </source>
</evidence>
<organism evidence="2">
    <name type="scientific">Ixodes ricinus</name>
    <name type="common">Common tick</name>
    <name type="synonym">Acarus ricinus</name>
    <dbReference type="NCBI Taxonomy" id="34613"/>
    <lineage>
        <taxon>Eukaryota</taxon>
        <taxon>Metazoa</taxon>
        <taxon>Ecdysozoa</taxon>
        <taxon>Arthropoda</taxon>
        <taxon>Chelicerata</taxon>
        <taxon>Arachnida</taxon>
        <taxon>Acari</taxon>
        <taxon>Parasitiformes</taxon>
        <taxon>Ixodida</taxon>
        <taxon>Ixodoidea</taxon>
        <taxon>Ixodidae</taxon>
        <taxon>Ixodinae</taxon>
        <taxon>Ixodes</taxon>
    </lineage>
</organism>
<feature type="chain" id="PRO_5025506596" evidence="1">
    <location>
        <begin position="20"/>
        <end position="120"/>
    </location>
</feature>
<dbReference type="EMBL" id="GIFC01009113">
    <property type="protein sequence ID" value="MXU91196.1"/>
    <property type="molecule type" value="Transcribed_RNA"/>
</dbReference>